<reference evidence="1" key="1">
    <citation type="submission" date="2020-01" db="EMBL/GenBank/DDBJ databases">
        <title>Insect and environment-associated Actinomycetes.</title>
        <authorList>
            <person name="Currrie C."/>
            <person name="Chevrette M."/>
            <person name="Carlson C."/>
            <person name="Stubbendieck R."/>
            <person name="Wendt-Pienkowski E."/>
        </authorList>
    </citation>
    <scope>NUCLEOTIDE SEQUENCE</scope>
    <source>
        <strain evidence="1">SID12501</strain>
    </source>
</reference>
<sequence>MMIQPARGQARAYTTDSSELLQHESLPGDPHVICAIMARAGKWSFESRRRNHVNRWGELKQLITSRNPALPDQVLAALAYASHRNPNEDLHELMNAGIPALASLRHQALYEGFGYDDEAYDGVTNRENPYGFGLNKRADMLRNLAVELLASSLTVAEFYFDWCDKHRGDHSSVTQRIAISCSIPAFEFSTPEEGSAGPHSARVRRLAERIEAAFS</sequence>
<proteinExistence type="predicted"/>
<evidence type="ECO:0000313" key="1">
    <source>
        <dbReference type="EMBL" id="NEC92688.1"/>
    </source>
</evidence>
<organism evidence="1">
    <name type="scientific">Streptomyces sp. SID12501</name>
    <dbReference type="NCBI Taxonomy" id="2706042"/>
    <lineage>
        <taxon>Bacteria</taxon>
        <taxon>Bacillati</taxon>
        <taxon>Actinomycetota</taxon>
        <taxon>Actinomycetes</taxon>
        <taxon>Kitasatosporales</taxon>
        <taxon>Streptomycetaceae</taxon>
        <taxon>Streptomyces</taxon>
    </lineage>
</organism>
<gene>
    <name evidence="1" type="ORF">G3I71_44710</name>
</gene>
<name>A0A6B3C7K3_9ACTN</name>
<dbReference type="EMBL" id="JAAGLU010000120">
    <property type="protein sequence ID" value="NEC92688.1"/>
    <property type="molecule type" value="Genomic_DNA"/>
</dbReference>
<accession>A0A6B3C7K3</accession>
<comment type="caution">
    <text evidence="1">The sequence shown here is derived from an EMBL/GenBank/DDBJ whole genome shotgun (WGS) entry which is preliminary data.</text>
</comment>
<dbReference type="AlphaFoldDB" id="A0A6B3C7K3"/>
<protein>
    <submittedName>
        <fullName evidence="1">Uncharacterized protein</fullName>
    </submittedName>
</protein>